<keyword evidence="1" id="KW-0812">Transmembrane</keyword>
<keyword evidence="3" id="KW-1185">Reference proteome</keyword>
<dbReference type="OrthoDB" id="660780at2"/>
<keyword evidence="1" id="KW-0472">Membrane</keyword>
<dbReference type="KEGG" id="fcr:HYN56_04570"/>
<evidence type="ECO:0000256" key="1">
    <source>
        <dbReference type="SAM" id="Phobius"/>
    </source>
</evidence>
<feature type="transmembrane region" description="Helical" evidence="1">
    <location>
        <begin position="37"/>
        <end position="56"/>
    </location>
</feature>
<reference evidence="2 3" key="1">
    <citation type="submission" date="2018-05" db="EMBL/GenBank/DDBJ databases">
        <title>Genome sequencing of Flavobacterium sp. HYN0056.</title>
        <authorList>
            <person name="Yi H."/>
            <person name="Baek C."/>
        </authorList>
    </citation>
    <scope>NUCLEOTIDE SEQUENCE [LARGE SCALE GENOMIC DNA]</scope>
    <source>
        <strain evidence="2 3">HYN0056</strain>
    </source>
</reference>
<protein>
    <submittedName>
        <fullName evidence="2">Uncharacterized protein</fullName>
    </submittedName>
</protein>
<evidence type="ECO:0000313" key="2">
    <source>
        <dbReference type="EMBL" id="AWK03534.1"/>
    </source>
</evidence>
<accession>A0A2S1YHJ5</accession>
<dbReference type="Proteomes" id="UP000245250">
    <property type="component" value="Chromosome"/>
</dbReference>
<proteinExistence type="predicted"/>
<gene>
    <name evidence="2" type="ORF">HYN56_04570</name>
</gene>
<name>A0A2S1YHJ5_9FLAO</name>
<dbReference type="AlphaFoldDB" id="A0A2S1YHJ5"/>
<organism evidence="2 3">
    <name type="scientific">Flavobacterium crocinum</name>
    <dbReference type="NCBI Taxonomy" id="2183896"/>
    <lineage>
        <taxon>Bacteria</taxon>
        <taxon>Pseudomonadati</taxon>
        <taxon>Bacteroidota</taxon>
        <taxon>Flavobacteriia</taxon>
        <taxon>Flavobacteriales</taxon>
        <taxon>Flavobacteriaceae</taxon>
        <taxon>Flavobacterium</taxon>
    </lineage>
</organism>
<sequence>MTRNLTRLGQPVFIISLIILILNDWFFKTIFHNFITGKLSDFAGLFAFPFFWSVIFPKRVKEIHLGTFLFFVFWKSPFSETFVHFIGASRIVDFSDNMALVSVFLSFQILKKESYVLKLHPLFLQLIVLLSCFSFVATTQKREPCTSIECEFLVLNLSNETNKKVIVHIDFKYSEKEIAFYKKQQILDGINNVREILDERHERKISPGFQPSDSIEIVKNTNENWSNRKKISLIDPLVLNVHESKWVAIPLWQFDRLVGFPENFKISVLDTNHKIIKTYNKKTFFEKVNQNSAVKLDEFSRENSLNLILGEVKKPFILSDCYGKWESKTNGTFNKIEFNSKYFSNDKTGDVYNCQFKNDTILVYTPEKVHIGIMKKPKDDVLVISWSTEKTLTYKRSSEPTSLGNQ</sequence>
<dbReference type="RefSeq" id="WP_109191099.1">
    <property type="nucleotide sequence ID" value="NZ_CP029255.1"/>
</dbReference>
<evidence type="ECO:0000313" key="3">
    <source>
        <dbReference type="Proteomes" id="UP000245250"/>
    </source>
</evidence>
<keyword evidence="1" id="KW-1133">Transmembrane helix</keyword>
<dbReference type="EMBL" id="CP029255">
    <property type="protein sequence ID" value="AWK03534.1"/>
    <property type="molecule type" value="Genomic_DNA"/>
</dbReference>
<feature type="transmembrane region" description="Helical" evidence="1">
    <location>
        <begin position="12"/>
        <end position="31"/>
    </location>
</feature>